<name>A0A917EUE0_HALAA</name>
<feature type="transmembrane region" description="Helical" evidence="1">
    <location>
        <begin position="113"/>
        <end position="133"/>
    </location>
</feature>
<comment type="caution">
    <text evidence="2">The sequence shown here is derived from an EMBL/GenBank/DDBJ whole genome shotgun (WGS) entry which is preliminary data.</text>
</comment>
<evidence type="ECO:0000313" key="2">
    <source>
        <dbReference type="EMBL" id="GGF17528.1"/>
    </source>
</evidence>
<sequence length="139" mass="15444">MRKIALCFMCIWFIGGGTVSAISWEYPFVVWDGGVYQVTEEPVEEVGEPIGEVESKPDDQGDYRGNASNAYDIGTTYYSIPAADPNEEIAVAVENDEYVKAVYENEAPKGASFYIAALFIGITVITLLIVLYLRRLKKK</sequence>
<dbReference type="RefSeq" id="WP_188376917.1">
    <property type="nucleotide sequence ID" value="NZ_BMEL01000002.1"/>
</dbReference>
<dbReference type="AlphaFoldDB" id="A0A917EUE0"/>
<keyword evidence="1" id="KW-1133">Transmembrane helix</keyword>
<reference evidence="2" key="1">
    <citation type="journal article" date="2014" name="Int. J. Syst. Evol. Microbiol.">
        <title>Complete genome sequence of Corynebacterium casei LMG S-19264T (=DSM 44701T), isolated from a smear-ripened cheese.</title>
        <authorList>
            <consortium name="US DOE Joint Genome Institute (JGI-PGF)"/>
            <person name="Walter F."/>
            <person name="Albersmeier A."/>
            <person name="Kalinowski J."/>
            <person name="Ruckert C."/>
        </authorList>
    </citation>
    <scope>NUCLEOTIDE SEQUENCE</scope>
    <source>
        <strain evidence="2">CGMCC 1.12153</strain>
    </source>
</reference>
<reference evidence="2" key="2">
    <citation type="submission" date="2020-09" db="EMBL/GenBank/DDBJ databases">
        <authorList>
            <person name="Sun Q."/>
            <person name="Zhou Y."/>
        </authorList>
    </citation>
    <scope>NUCLEOTIDE SEQUENCE</scope>
    <source>
        <strain evidence="2">CGMCC 1.12153</strain>
    </source>
</reference>
<keyword evidence="1" id="KW-0472">Membrane</keyword>
<accession>A0A917EUE0</accession>
<evidence type="ECO:0000313" key="3">
    <source>
        <dbReference type="Proteomes" id="UP000660110"/>
    </source>
</evidence>
<proteinExistence type="predicted"/>
<evidence type="ECO:0000256" key="1">
    <source>
        <dbReference type="SAM" id="Phobius"/>
    </source>
</evidence>
<dbReference type="EMBL" id="BMEL01000002">
    <property type="protein sequence ID" value="GGF17528.1"/>
    <property type="molecule type" value="Genomic_DNA"/>
</dbReference>
<keyword evidence="1" id="KW-0812">Transmembrane</keyword>
<dbReference type="Proteomes" id="UP000660110">
    <property type="component" value="Unassembled WGS sequence"/>
</dbReference>
<organism evidence="2 3">
    <name type="scientific">Halobacillus andaensis</name>
    <dbReference type="NCBI Taxonomy" id="1176239"/>
    <lineage>
        <taxon>Bacteria</taxon>
        <taxon>Bacillati</taxon>
        <taxon>Bacillota</taxon>
        <taxon>Bacilli</taxon>
        <taxon>Bacillales</taxon>
        <taxon>Bacillaceae</taxon>
        <taxon>Halobacillus</taxon>
    </lineage>
</organism>
<protein>
    <submittedName>
        <fullName evidence="2">Uncharacterized protein</fullName>
    </submittedName>
</protein>
<keyword evidence="3" id="KW-1185">Reference proteome</keyword>
<gene>
    <name evidence="2" type="ORF">GCM10010954_15340</name>
</gene>